<accession>A0ABU9Y8B9</accession>
<evidence type="ECO:0000313" key="1">
    <source>
        <dbReference type="EMBL" id="MEN2792049.1"/>
    </source>
</evidence>
<comment type="caution">
    <text evidence="1">The sequence shown here is derived from an EMBL/GenBank/DDBJ whole genome shotgun (WGS) entry which is preliminary data.</text>
</comment>
<keyword evidence="2" id="KW-1185">Reference proteome</keyword>
<reference evidence="1 2" key="1">
    <citation type="submission" date="2024-05" db="EMBL/GenBank/DDBJ databases">
        <authorList>
            <person name="Liu Q."/>
            <person name="Xin Y.-H."/>
        </authorList>
    </citation>
    <scope>NUCLEOTIDE SEQUENCE [LARGE SCALE GENOMIC DNA]</scope>
    <source>
        <strain evidence="1 2">CGMCC 1.10181</strain>
    </source>
</reference>
<dbReference type="Proteomes" id="UP001419910">
    <property type="component" value="Unassembled WGS sequence"/>
</dbReference>
<dbReference type="EMBL" id="JBDIME010000023">
    <property type="protein sequence ID" value="MEN2792049.1"/>
    <property type="molecule type" value="Genomic_DNA"/>
</dbReference>
<sequence length="41" mass="4705">MLERRPFSGSHRLDARETAIILNKTSMSQRVLDDFAILTQS</sequence>
<gene>
    <name evidence="1" type="ORF">ABC974_20640</name>
</gene>
<proteinExistence type="predicted"/>
<protein>
    <submittedName>
        <fullName evidence="1">Uncharacterized protein</fullName>
    </submittedName>
</protein>
<dbReference type="RefSeq" id="WP_343890116.1">
    <property type="nucleotide sequence ID" value="NZ_BAAAEH010000029.1"/>
</dbReference>
<evidence type="ECO:0000313" key="2">
    <source>
        <dbReference type="Proteomes" id="UP001419910"/>
    </source>
</evidence>
<name>A0ABU9Y8B9_9SPHN</name>
<organism evidence="1 2">
    <name type="scientific">Sphingomonas oligophenolica</name>
    <dbReference type="NCBI Taxonomy" id="301154"/>
    <lineage>
        <taxon>Bacteria</taxon>
        <taxon>Pseudomonadati</taxon>
        <taxon>Pseudomonadota</taxon>
        <taxon>Alphaproteobacteria</taxon>
        <taxon>Sphingomonadales</taxon>
        <taxon>Sphingomonadaceae</taxon>
        <taxon>Sphingomonas</taxon>
    </lineage>
</organism>